<dbReference type="InterPro" id="IPR018060">
    <property type="entry name" value="HTH_AraC"/>
</dbReference>
<dbReference type="Pfam" id="PF12833">
    <property type="entry name" value="HTH_18"/>
    <property type="match status" value="1"/>
</dbReference>
<dbReference type="GO" id="GO:0043565">
    <property type="term" value="F:sequence-specific DNA binding"/>
    <property type="evidence" value="ECO:0007669"/>
    <property type="project" value="InterPro"/>
</dbReference>
<keyword evidence="2" id="KW-0238">DNA-binding</keyword>
<evidence type="ECO:0000256" key="1">
    <source>
        <dbReference type="ARBA" id="ARBA00023015"/>
    </source>
</evidence>
<sequence>MKILIDPLQATDAGTTASLPVHLKKHVAPWAEATYKLYDFGAILQQELKTPQFSVFVYRFFIDKPVTLYPHSDKPVIALHYTLQGSFPVVLNGFGKIVLEKTRYDMFYLPTGNIEAAFEPGEYELMQIELSPFYLKTIARKYPHLQALVDKVESASNAGQPLIRERMNKNIQTLFREIRYSEVDGASFDLAINSAIYKLLYYYEKDTAKTTSGQAVSNPLQYDKIISEIHEYIAEEPHVQHCHISSLSKRFHINQNTLKKNFKHKYNIPISRYVQNQCMSKAKALLQKHTESIGDIALQLGYGESGNFTRAFKKYFHSAPTEFQKVLKHQQLESVG</sequence>
<protein>
    <submittedName>
        <fullName evidence="5">AraC family transcriptional regulator</fullName>
    </submittedName>
</protein>
<dbReference type="Proteomes" id="UP000261284">
    <property type="component" value="Unassembled WGS sequence"/>
</dbReference>
<dbReference type="RefSeq" id="WP_116849112.1">
    <property type="nucleotide sequence ID" value="NZ_QTJU01000010.1"/>
</dbReference>
<dbReference type="GO" id="GO:0003700">
    <property type="term" value="F:DNA-binding transcription factor activity"/>
    <property type="evidence" value="ECO:0007669"/>
    <property type="project" value="InterPro"/>
</dbReference>
<comment type="caution">
    <text evidence="5">The sequence shown here is derived from an EMBL/GenBank/DDBJ whole genome shotgun (WGS) entry which is preliminary data.</text>
</comment>
<dbReference type="InterPro" id="IPR009057">
    <property type="entry name" value="Homeodomain-like_sf"/>
</dbReference>
<dbReference type="InterPro" id="IPR020449">
    <property type="entry name" value="Tscrpt_reg_AraC-type_HTH"/>
</dbReference>
<dbReference type="InterPro" id="IPR053142">
    <property type="entry name" value="PchR_regulatory_protein"/>
</dbReference>
<evidence type="ECO:0000256" key="3">
    <source>
        <dbReference type="ARBA" id="ARBA00023163"/>
    </source>
</evidence>
<dbReference type="OrthoDB" id="651776at2"/>
<evidence type="ECO:0000259" key="4">
    <source>
        <dbReference type="PROSITE" id="PS01124"/>
    </source>
</evidence>
<dbReference type="SMART" id="SM00342">
    <property type="entry name" value="HTH_ARAC"/>
    <property type="match status" value="1"/>
</dbReference>
<keyword evidence="3" id="KW-0804">Transcription</keyword>
<evidence type="ECO:0000256" key="2">
    <source>
        <dbReference type="ARBA" id="ARBA00023125"/>
    </source>
</evidence>
<dbReference type="PROSITE" id="PS01124">
    <property type="entry name" value="HTH_ARAC_FAMILY_2"/>
    <property type="match status" value="1"/>
</dbReference>
<dbReference type="SUPFAM" id="SSF46689">
    <property type="entry name" value="Homeodomain-like"/>
    <property type="match status" value="1"/>
</dbReference>
<dbReference type="Gene3D" id="1.10.10.60">
    <property type="entry name" value="Homeodomain-like"/>
    <property type="match status" value="1"/>
</dbReference>
<accession>A0A3E1NE56</accession>
<keyword evidence="1" id="KW-0805">Transcription regulation</keyword>
<feature type="domain" description="HTH araC/xylS-type" evidence="4">
    <location>
        <begin position="223"/>
        <end position="326"/>
    </location>
</feature>
<reference evidence="5 6" key="1">
    <citation type="submission" date="2018-08" db="EMBL/GenBank/DDBJ databases">
        <title>Chitinophagaceae sp. K23C18032701, a novel bacterium isolated from forest soil.</title>
        <authorList>
            <person name="Wang C."/>
        </authorList>
    </citation>
    <scope>NUCLEOTIDE SEQUENCE [LARGE SCALE GENOMIC DNA]</scope>
    <source>
        <strain evidence="5 6">K23C18032701</strain>
    </source>
</reference>
<keyword evidence="6" id="KW-1185">Reference proteome</keyword>
<dbReference type="PANTHER" id="PTHR47893:SF1">
    <property type="entry name" value="REGULATORY PROTEIN PCHR"/>
    <property type="match status" value="1"/>
</dbReference>
<dbReference type="EMBL" id="QTJU01000010">
    <property type="protein sequence ID" value="RFM26240.1"/>
    <property type="molecule type" value="Genomic_DNA"/>
</dbReference>
<proteinExistence type="predicted"/>
<evidence type="ECO:0000313" key="5">
    <source>
        <dbReference type="EMBL" id="RFM26240.1"/>
    </source>
</evidence>
<organism evidence="5 6">
    <name type="scientific">Deminuibacter soli</name>
    <dbReference type="NCBI Taxonomy" id="2291815"/>
    <lineage>
        <taxon>Bacteria</taxon>
        <taxon>Pseudomonadati</taxon>
        <taxon>Bacteroidota</taxon>
        <taxon>Chitinophagia</taxon>
        <taxon>Chitinophagales</taxon>
        <taxon>Chitinophagaceae</taxon>
        <taxon>Deminuibacter</taxon>
    </lineage>
</organism>
<dbReference type="PRINTS" id="PR00032">
    <property type="entry name" value="HTHARAC"/>
</dbReference>
<dbReference type="AlphaFoldDB" id="A0A3E1NE56"/>
<name>A0A3E1NE56_9BACT</name>
<dbReference type="PANTHER" id="PTHR47893">
    <property type="entry name" value="REGULATORY PROTEIN PCHR"/>
    <property type="match status" value="1"/>
</dbReference>
<gene>
    <name evidence="5" type="ORF">DXN05_20215</name>
</gene>
<evidence type="ECO:0000313" key="6">
    <source>
        <dbReference type="Proteomes" id="UP000261284"/>
    </source>
</evidence>